<dbReference type="InterPro" id="IPR050194">
    <property type="entry name" value="Glycosyltransferase_grp1"/>
</dbReference>
<dbReference type="InterPro" id="IPR001296">
    <property type="entry name" value="Glyco_trans_1"/>
</dbReference>
<keyword evidence="2" id="KW-0328">Glycosyltransferase</keyword>
<sequence>MRVIVFAETFLPQANGVVNSVVQVLRRLDALGHDALVVAPAPPVGHSAPDAPFGAELALIPSVALPGYPEVRLAPATPRRLAPIVRRFGPDVAHLASPFVLGGAGVRASAAAGVPTVAVYQTDVPGYARRYGAAPAEAALARRVADIHGRATLTLAPSTAAVADLERLGVPRVRTWGRGIDAERFRPERRSRAWRARNAPGGETVIGYVGRLAPEKQLSDLAALAGLPGTRLVIVGEGPERSRLEALLPEAVFLGRLDGDALAEAVAGFDVFVHPGPHETFGQTIQEALASGVPVVAVGAGGPLDLVDVSRTGWLYEPGDLAGMRAHVADLVGDAAKRRAFGEAARDAMRGRGWDRLVDELVEHYADAIELARAGDARFLTAVGGIPEPQPAGLRPDRFVAVGDSLTEGLDDTSRQADGQYRGWADRLAMLLALSRGAAGDSAGQDAPPLRYANLAVRSRRVRDVVDEQIPAAIGLGADLVAVLVGGNDLVKWRARPDALAARLDTGIARLRDAGVEVLLVTAFTPPNPLVARLQPRFARFNRALAQIAERRGCRLLDFGAHREFLDERVWSPDRVHLGSRGHRLLAYRAAAVLGVPDAAALAALDDALHDGDGDDPLPTREWVRRHAAPWAWRRLRGRTAGDGMSAKHDRLIELRPGDGARAPHETT</sequence>
<evidence type="ECO:0000256" key="1">
    <source>
        <dbReference type="ARBA" id="ARBA00021292"/>
    </source>
</evidence>
<dbReference type="InterPro" id="IPR036514">
    <property type="entry name" value="SGNH_hydro_sf"/>
</dbReference>
<evidence type="ECO:0000259" key="4">
    <source>
        <dbReference type="Pfam" id="PF00534"/>
    </source>
</evidence>
<dbReference type="InterPro" id="IPR028098">
    <property type="entry name" value="Glyco_trans_4-like_N"/>
</dbReference>
<dbReference type="Gene3D" id="3.40.50.1110">
    <property type="entry name" value="SGNH hydrolase"/>
    <property type="match status" value="1"/>
</dbReference>
<evidence type="ECO:0000259" key="6">
    <source>
        <dbReference type="Pfam" id="PF13472"/>
    </source>
</evidence>
<dbReference type="GO" id="GO:1901137">
    <property type="term" value="P:carbohydrate derivative biosynthetic process"/>
    <property type="evidence" value="ECO:0007669"/>
    <property type="project" value="UniProtKB-ARBA"/>
</dbReference>
<feature type="domain" description="Glycosyl transferase family 1" evidence="4">
    <location>
        <begin position="197"/>
        <end position="347"/>
    </location>
</feature>
<feature type="domain" description="Glycosyltransferase subfamily 4-like N-terminal" evidence="5">
    <location>
        <begin position="15"/>
        <end position="184"/>
    </location>
</feature>
<dbReference type="Proteomes" id="UP000438182">
    <property type="component" value="Unassembled WGS sequence"/>
</dbReference>
<feature type="domain" description="SGNH hydrolase-type esterase" evidence="6">
    <location>
        <begin position="401"/>
        <end position="585"/>
    </location>
</feature>
<dbReference type="CDD" id="cd03814">
    <property type="entry name" value="GT4-like"/>
    <property type="match status" value="1"/>
</dbReference>
<dbReference type="RefSeq" id="WP_160423343.1">
    <property type="nucleotide sequence ID" value="NZ_WSTA01000017.1"/>
</dbReference>
<reference evidence="7 8" key="1">
    <citation type="submission" date="2019-12" db="EMBL/GenBank/DDBJ databases">
        <authorList>
            <person name="Kim Y.S."/>
        </authorList>
    </citation>
    <scope>NUCLEOTIDE SEQUENCE [LARGE SCALE GENOMIC DNA]</scope>
    <source>
        <strain evidence="7 8">MMS17-SY077</strain>
    </source>
</reference>
<keyword evidence="3 7" id="KW-0808">Transferase</keyword>
<keyword evidence="8" id="KW-1185">Reference proteome</keyword>
<dbReference type="AlphaFoldDB" id="A0A6I4NUN2"/>
<gene>
    <name evidence="7" type="ORF">GB864_05480</name>
</gene>
<evidence type="ECO:0000313" key="7">
    <source>
        <dbReference type="EMBL" id="MWB98000.1"/>
    </source>
</evidence>
<accession>A0A6I4NUN2</accession>
<dbReference type="Gene3D" id="3.40.50.2000">
    <property type="entry name" value="Glycogen Phosphorylase B"/>
    <property type="match status" value="2"/>
</dbReference>
<dbReference type="InterPro" id="IPR013830">
    <property type="entry name" value="SGNH_hydro"/>
</dbReference>
<dbReference type="Pfam" id="PF13472">
    <property type="entry name" value="Lipase_GDSL_2"/>
    <property type="match status" value="1"/>
</dbReference>
<dbReference type="PANTHER" id="PTHR45947">
    <property type="entry name" value="SULFOQUINOVOSYL TRANSFERASE SQD2"/>
    <property type="match status" value="1"/>
</dbReference>
<dbReference type="SUPFAM" id="SSF52266">
    <property type="entry name" value="SGNH hydrolase"/>
    <property type="match status" value="1"/>
</dbReference>
<proteinExistence type="predicted"/>
<dbReference type="Pfam" id="PF00534">
    <property type="entry name" value="Glycos_transf_1"/>
    <property type="match status" value="1"/>
</dbReference>
<comment type="caution">
    <text evidence="7">The sequence shown here is derived from an EMBL/GenBank/DDBJ whole genome shotgun (WGS) entry which is preliminary data.</text>
</comment>
<dbReference type="PANTHER" id="PTHR45947:SF3">
    <property type="entry name" value="SULFOQUINOVOSYL TRANSFERASE SQD2"/>
    <property type="match status" value="1"/>
</dbReference>
<dbReference type="EMBL" id="WSTA01000017">
    <property type="protein sequence ID" value="MWB98000.1"/>
    <property type="molecule type" value="Genomic_DNA"/>
</dbReference>
<dbReference type="Pfam" id="PF13439">
    <property type="entry name" value="Glyco_transf_4"/>
    <property type="match status" value="1"/>
</dbReference>
<dbReference type="SUPFAM" id="SSF53756">
    <property type="entry name" value="UDP-Glycosyltransferase/glycogen phosphorylase"/>
    <property type="match status" value="1"/>
</dbReference>
<organism evidence="7 8">
    <name type="scientific">Agromyces seonyuensis</name>
    <dbReference type="NCBI Taxonomy" id="2662446"/>
    <lineage>
        <taxon>Bacteria</taxon>
        <taxon>Bacillati</taxon>
        <taxon>Actinomycetota</taxon>
        <taxon>Actinomycetes</taxon>
        <taxon>Micrococcales</taxon>
        <taxon>Microbacteriaceae</taxon>
        <taxon>Agromyces</taxon>
    </lineage>
</organism>
<protein>
    <recommendedName>
        <fullName evidence="1">D-inositol 3-phosphate glycosyltransferase</fullName>
    </recommendedName>
</protein>
<dbReference type="CDD" id="cd01832">
    <property type="entry name" value="SGNH_hydrolase_like_1"/>
    <property type="match status" value="1"/>
</dbReference>
<evidence type="ECO:0000313" key="8">
    <source>
        <dbReference type="Proteomes" id="UP000438182"/>
    </source>
</evidence>
<evidence type="ECO:0000256" key="3">
    <source>
        <dbReference type="ARBA" id="ARBA00022679"/>
    </source>
</evidence>
<evidence type="ECO:0000259" key="5">
    <source>
        <dbReference type="Pfam" id="PF13439"/>
    </source>
</evidence>
<evidence type="ECO:0000256" key="2">
    <source>
        <dbReference type="ARBA" id="ARBA00022676"/>
    </source>
</evidence>
<dbReference type="GO" id="GO:0016758">
    <property type="term" value="F:hexosyltransferase activity"/>
    <property type="evidence" value="ECO:0007669"/>
    <property type="project" value="TreeGrafter"/>
</dbReference>
<name>A0A6I4NUN2_9MICO</name>